<keyword evidence="6 11" id="KW-0547">Nucleotide-binding</keyword>
<dbReference type="HAMAP" id="MF_00255">
    <property type="entry name" value="Gly_tRNA_synth_beta"/>
    <property type="match status" value="1"/>
</dbReference>
<dbReference type="GO" id="GO:0004820">
    <property type="term" value="F:glycine-tRNA ligase activity"/>
    <property type="evidence" value="ECO:0007669"/>
    <property type="project" value="UniProtKB-UniRule"/>
</dbReference>
<evidence type="ECO:0000256" key="6">
    <source>
        <dbReference type="ARBA" id="ARBA00022741"/>
    </source>
</evidence>
<protein>
    <recommendedName>
        <fullName evidence="11">Glycine--tRNA ligase beta subunit</fullName>
        <ecNumber evidence="11">6.1.1.14</ecNumber>
    </recommendedName>
    <alternativeName>
        <fullName evidence="11">Glycyl-tRNA synthetase beta subunit</fullName>
        <shortName evidence="11">GlyRS</shortName>
    </alternativeName>
</protein>
<dbReference type="NCBIfam" id="TIGR00211">
    <property type="entry name" value="glyS"/>
    <property type="match status" value="1"/>
</dbReference>
<dbReference type="PROSITE" id="PS50861">
    <property type="entry name" value="AA_TRNA_LIGASE_II_GLYAB"/>
    <property type="match status" value="1"/>
</dbReference>
<dbReference type="PANTHER" id="PTHR30075:SF2">
    <property type="entry name" value="GLYCINE--TRNA LIGASE, CHLOROPLASTIC_MITOCHONDRIAL 2"/>
    <property type="match status" value="1"/>
</dbReference>
<keyword evidence="14" id="KW-1185">Reference proteome</keyword>
<evidence type="ECO:0000256" key="7">
    <source>
        <dbReference type="ARBA" id="ARBA00022840"/>
    </source>
</evidence>
<dbReference type="GO" id="GO:0006426">
    <property type="term" value="P:glycyl-tRNA aminoacylation"/>
    <property type="evidence" value="ECO:0007669"/>
    <property type="project" value="UniProtKB-UniRule"/>
</dbReference>
<dbReference type="Pfam" id="PF05746">
    <property type="entry name" value="DALR_1"/>
    <property type="match status" value="1"/>
</dbReference>
<reference evidence="13" key="2">
    <citation type="submission" date="2020-09" db="EMBL/GenBank/DDBJ databases">
        <authorList>
            <person name="Sun Q."/>
            <person name="Kim S."/>
        </authorList>
    </citation>
    <scope>NUCLEOTIDE SEQUENCE</scope>
    <source>
        <strain evidence="13">KCTC 23430</strain>
    </source>
</reference>
<evidence type="ECO:0000256" key="5">
    <source>
        <dbReference type="ARBA" id="ARBA00022598"/>
    </source>
</evidence>
<evidence type="ECO:0000256" key="9">
    <source>
        <dbReference type="ARBA" id="ARBA00023146"/>
    </source>
</evidence>
<dbReference type="AlphaFoldDB" id="A0A918XJE0"/>
<dbReference type="GO" id="GO:0005524">
    <property type="term" value="F:ATP binding"/>
    <property type="evidence" value="ECO:0007669"/>
    <property type="project" value="UniProtKB-UniRule"/>
</dbReference>
<dbReference type="SUPFAM" id="SSF109604">
    <property type="entry name" value="HD-domain/PDEase-like"/>
    <property type="match status" value="1"/>
</dbReference>
<comment type="subcellular location">
    <subcellularLocation>
        <location evidence="1 11">Cytoplasm</location>
    </subcellularLocation>
</comment>
<comment type="caution">
    <text evidence="13">The sequence shown here is derived from an EMBL/GenBank/DDBJ whole genome shotgun (WGS) entry which is preliminary data.</text>
</comment>
<dbReference type="EMBL" id="BMYM01000002">
    <property type="protein sequence ID" value="GHD34677.1"/>
    <property type="molecule type" value="Genomic_DNA"/>
</dbReference>
<keyword evidence="5 11" id="KW-0436">Ligase</keyword>
<evidence type="ECO:0000313" key="14">
    <source>
        <dbReference type="Proteomes" id="UP000644693"/>
    </source>
</evidence>
<dbReference type="GO" id="GO:0006420">
    <property type="term" value="P:arginyl-tRNA aminoacylation"/>
    <property type="evidence" value="ECO:0007669"/>
    <property type="project" value="InterPro"/>
</dbReference>
<dbReference type="InterPro" id="IPR006194">
    <property type="entry name" value="Gly-tRNA-synth_heterodimer"/>
</dbReference>
<dbReference type="GO" id="GO:0005829">
    <property type="term" value="C:cytosol"/>
    <property type="evidence" value="ECO:0007669"/>
    <property type="project" value="TreeGrafter"/>
</dbReference>
<dbReference type="PANTHER" id="PTHR30075">
    <property type="entry name" value="GLYCYL-TRNA SYNTHETASE"/>
    <property type="match status" value="1"/>
</dbReference>
<evidence type="ECO:0000256" key="3">
    <source>
        <dbReference type="ARBA" id="ARBA00011209"/>
    </source>
</evidence>
<dbReference type="RefSeq" id="WP_189477730.1">
    <property type="nucleotide sequence ID" value="NZ_BMYM01000002.1"/>
</dbReference>
<comment type="subunit">
    <text evidence="3 11">Tetramer of two alpha and two beta subunits.</text>
</comment>
<evidence type="ECO:0000256" key="4">
    <source>
        <dbReference type="ARBA" id="ARBA00022490"/>
    </source>
</evidence>
<dbReference type="PRINTS" id="PR01045">
    <property type="entry name" value="TRNASYNTHGB"/>
</dbReference>
<evidence type="ECO:0000256" key="10">
    <source>
        <dbReference type="ARBA" id="ARBA00047937"/>
    </source>
</evidence>
<organism evidence="13 14">
    <name type="scientific">Parahalioglobus pacificus</name>
    <dbReference type="NCBI Taxonomy" id="930806"/>
    <lineage>
        <taxon>Bacteria</taxon>
        <taxon>Pseudomonadati</taxon>
        <taxon>Pseudomonadota</taxon>
        <taxon>Gammaproteobacteria</taxon>
        <taxon>Cellvibrionales</taxon>
        <taxon>Halieaceae</taxon>
        <taxon>Parahalioglobus</taxon>
    </lineage>
</organism>
<dbReference type="GO" id="GO:0004814">
    <property type="term" value="F:arginine-tRNA ligase activity"/>
    <property type="evidence" value="ECO:0007669"/>
    <property type="project" value="InterPro"/>
</dbReference>
<evidence type="ECO:0000313" key="13">
    <source>
        <dbReference type="EMBL" id="GHD34677.1"/>
    </source>
</evidence>
<gene>
    <name evidence="11 13" type="primary">glyS</name>
    <name evidence="13" type="ORF">GCM10007053_20730</name>
</gene>
<evidence type="ECO:0000256" key="11">
    <source>
        <dbReference type="HAMAP-Rule" id="MF_00255"/>
    </source>
</evidence>
<dbReference type="EC" id="6.1.1.14" evidence="11"/>
<dbReference type="InterPro" id="IPR015944">
    <property type="entry name" value="Gly-tRNA-synth_bsu"/>
</dbReference>
<feature type="domain" description="DALR anticodon binding" evidence="12">
    <location>
        <begin position="580"/>
        <end position="679"/>
    </location>
</feature>
<evidence type="ECO:0000256" key="1">
    <source>
        <dbReference type="ARBA" id="ARBA00004496"/>
    </source>
</evidence>
<dbReference type="Pfam" id="PF02092">
    <property type="entry name" value="tRNA_synt_2f"/>
    <property type="match status" value="1"/>
</dbReference>
<reference evidence="13" key="1">
    <citation type="journal article" date="2014" name="Int. J. Syst. Evol. Microbiol.">
        <title>Complete genome sequence of Corynebacterium casei LMG S-19264T (=DSM 44701T), isolated from a smear-ripened cheese.</title>
        <authorList>
            <consortium name="US DOE Joint Genome Institute (JGI-PGF)"/>
            <person name="Walter F."/>
            <person name="Albersmeier A."/>
            <person name="Kalinowski J."/>
            <person name="Ruckert C."/>
        </authorList>
    </citation>
    <scope>NUCLEOTIDE SEQUENCE</scope>
    <source>
        <strain evidence="13">KCTC 23430</strain>
    </source>
</reference>
<evidence type="ECO:0000256" key="2">
    <source>
        <dbReference type="ARBA" id="ARBA00008226"/>
    </source>
</evidence>
<dbReference type="Proteomes" id="UP000644693">
    <property type="component" value="Unassembled WGS sequence"/>
</dbReference>
<accession>A0A918XJE0</accession>
<keyword evidence="4 11" id="KW-0963">Cytoplasm</keyword>
<comment type="catalytic activity">
    <reaction evidence="10 11">
        <text>tRNA(Gly) + glycine + ATP = glycyl-tRNA(Gly) + AMP + diphosphate</text>
        <dbReference type="Rhea" id="RHEA:16013"/>
        <dbReference type="Rhea" id="RHEA-COMP:9664"/>
        <dbReference type="Rhea" id="RHEA-COMP:9683"/>
        <dbReference type="ChEBI" id="CHEBI:30616"/>
        <dbReference type="ChEBI" id="CHEBI:33019"/>
        <dbReference type="ChEBI" id="CHEBI:57305"/>
        <dbReference type="ChEBI" id="CHEBI:78442"/>
        <dbReference type="ChEBI" id="CHEBI:78522"/>
        <dbReference type="ChEBI" id="CHEBI:456215"/>
        <dbReference type="EC" id="6.1.1.14"/>
    </reaction>
</comment>
<evidence type="ECO:0000256" key="8">
    <source>
        <dbReference type="ARBA" id="ARBA00022917"/>
    </source>
</evidence>
<keyword evidence="7 11" id="KW-0067">ATP-binding</keyword>
<comment type="similarity">
    <text evidence="2 11">Belongs to the class-II aminoacyl-tRNA synthetase family.</text>
</comment>
<sequence length="692" mass="75146">MATRDLLIEIGTEELPPKNLRTLGIALRDGVISGLANHALTHGEVKWFAAPRRLAVLLRDVTEKAEDKAVEVLGPPADRAKDDAGNWTPAAQGFARKQGVEPEALQAIDTPKGIRLGLKQTVAGASTAECLNGIIHSAVTDLPIAKRMRWGASREEFVRPVHWVVALFGSDCAFGEVLGIATGNTTYGHRFHSSGPLTLEQPGDYEALLEGHKVVADFERRQQMIQEQVAVEASALNAQAVVDPDLLDEVTGLVEWPVALTGGFEERFLEVPAEALVSSMKEHQKYFHLVDSDGKLLPNFITISNIESKDPAQVINGNERVIRPRLSDAAFFFQTDKQTTLEARRESLKNIVFQQKLGTVYDKSERVAALAAKIAGAIGANVDEASRAGQLCKSDLATDMVLEFSDMQGVAGYHYALNDGEPAAVAQALQQQYWPRFAGDNLPSGPVATCLALADRLDTLVGIFGIGQPPSGSRDPFALRRASLGVLRILVEGELPLDLAQWVHTAAQGFEPGVIAPDSEGDVVAYMIERFRAWYEDENIAPEVFRSVAALGLTQPLDIQHRVHAVARFTQMSEASSLAAANKRVSNILAKLENNHSLGEVNTGLLAEGAEKALHSELQNVSQGVEALLADDNYAEALAAMAVLQQPVDAFFDDVMVNAEEEALRHNRLNLLKILRDLFLQVADISQLVVSR</sequence>
<proteinExistence type="inferred from homology"/>
<keyword evidence="9 11" id="KW-0030">Aminoacyl-tRNA synthetase</keyword>
<name>A0A918XJE0_9GAMM</name>
<keyword evidence="8 11" id="KW-0648">Protein biosynthesis</keyword>
<evidence type="ECO:0000259" key="12">
    <source>
        <dbReference type="Pfam" id="PF05746"/>
    </source>
</evidence>
<dbReference type="InterPro" id="IPR008909">
    <property type="entry name" value="DALR_anticod-bd"/>
</dbReference>